<protein>
    <submittedName>
        <fullName evidence="2">Uncharacterized protein</fullName>
    </submittedName>
</protein>
<organism evidence="1 2">
    <name type="scientific">Romanomermis culicivorax</name>
    <name type="common">Nematode worm</name>
    <dbReference type="NCBI Taxonomy" id="13658"/>
    <lineage>
        <taxon>Eukaryota</taxon>
        <taxon>Metazoa</taxon>
        <taxon>Ecdysozoa</taxon>
        <taxon>Nematoda</taxon>
        <taxon>Enoplea</taxon>
        <taxon>Dorylaimia</taxon>
        <taxon>Mermithida</taxon>
        <taxon>Mermithoidea</taxon>
        <taxon>Mermithidae</taxon>
        <taxon>Romanomermis</taxon>
    </lineage>
</organism>
<sequence>MPNPAFVCQCDMVAIYLAGLVHDRSNRGRGGSCNLKIVGMQVEDRMNVGMHQEVGADDALIVTIIVKDNALDHMFSKGGLHGYNNWTLKQLLVKSTFDEAKGQHRALGVGVNQGVCIDAANFDGYLKGSCRGIFSNKHLHGWR</sequence>
<dbReference type="WBParaSite" id="nRc.2.0.1.t01188-RA">
    <property type="protein sequence ID" value="nRc.2.0.1.t01188-RA"/>
    <property type="gene ID" value="nRc.2.0.1.g01188"/>
</dbReference>
<dbReference type="Proteomes" id="UP000887565">
    <property type="component" value="Unplaced"/>
</dbReference>
<name>A0A915HHS6_ROMCU</name>
<accession>A0A915HHS6</accession>
<dbReference type="AlphaFoldDB" id="A0A915HHS6"/>
<keyword evidence="1" id="KW-1185">Reference proteome</keyword>
<proteinExistence type="predicted"/>
<reference evidence="2" key="1">
    <citation type="submission" date="2022-11" db="UniProtKB">
        <authorList>
            <consortium name="WormBaseParasite"/>
        </authorList>
    </citation>
    <scope>IDENTIFICATION</scope>
</reference>
<evidence type="ECO:0000313" key="2">
    <source>
        <dbReference type="WBParaSite" id="nRc.2.0.1.t01188-RA"/>
    </source>
</evidence>
<evidence type="ECO:0000313" key="1">
    <source>
        <dbReference type="Proteomes" id="UP000887565"/>
    </source>
</evidence>